<dbReference type="Pfam" id="PF09930">
    <property type="entry name" value="DUF2162"/>
    <property type="match status" value="1"/>
</dbReference>
<name>A0A1H7F5V0_9EURY</name>
<proteinExistence type="predicted"/>
<organism evidence="2 3">
    <name type="scientific">Methanobrevibacter gottschalkii</name>
    <dbReference type="NCBI Taxonomy" id="190974"/>
    <lineage>
        <taxon>Archaea</taxon>
        <taxon>Methanobacteriati</taxon>
        <taxon>Methanobacteriota</taxon>
        <taxon>Methanomada group</taxon>
        <taxon>Methanobacteria</taxon>
        <taxon>Methanobacteriales</taxon>
        <taxon>Methanobacteriaceae</taxon>
        <taxon>Methanobrevibacter</taxon>
    </lineage>
</organism>
<keyword evidence="1" id="KW-0812">Transmembrane</keyword>
<sequence>MSFSLLWSVGFAVSIVVFAISIGLVINSKINSNKNLVKLVFVLFISTLILIYSICIFKIQLNSIIGSYNYVLLFLIAFLLMFIGYIIIKENGCGRTFINVLLLSYLSFILVMLICIGSKESIFGLDDLQISLLATLLFNSLILVVFFACRKLKLIDRSYRSFGSLYLILGIYCLMISLLLPNIISLNMGDMKPINIVSIDSIAFIFILLIVIMVLGLLYYKRNTLLK</sequence>
<dbReference type="RefSeq" id="WP_069574860.1">
    <property type="nucleotide sequence ID" value="NZ_FOAK01000001.1"/>
</dbReference>
<keyword evidence="1" id="KW-0472">Membrane</keyword>
<reference evidence="2 3" key="1">
    <citation type="submission" date="2016-10" db="EMBL/GenBank/DDBJ databases">
        <authorList>
            <person name="de Groot N.N."/>
        </authorList>
    </citation>
    <scope>NUCLEOTIDE SEQUENCE [LARGE SCALE GENOMIC DNA]</scope>
    <source>
        <strain evidence="2 3">DSM 11978</strain>
    </source>
</reference>
<feature type="transmembrane region" description="Helical" evidence="1">
    <location>
        <begin position="100"/>
        <end position="118"/>
    </location>
</feature>
<gene>
    <name evidence="2" type="ORF">SAMN05216439_0600</name>
</gene>
<keyword evidence="1" id="KW-1133">Transmembrane helix</keyword>
<feature type="transmembrane region" description="Helical" evidence="1">
    <location>
        <begin position="39"/>
        <end position="61"/>
    </location>
</feature>
<dbReference type="InterPro" id="IPR017199">
    <property type="entry name" value="UCP037409_transporter"/>
</dbReference>
<dbReference type="AlphaFoldDB" id="A0A1H7F5V0"/>
<accession>A0A1H7F5V0</accession>
<protein>
    <submittedName>
        <fullName evidence="2">Predicted transporter</fullName>
    </submittedName>
</protein>
<feature type="transmembrane region" description="Helical" evidence="1">
    <location>
        <begin position="130"/>
        <end position="149"/>
    </location>
</feature>
<dbReference type="Proteomes" id="UP000199506">
    <property type="component" value="Unassembled WGS sequence"/>
</dbReference>
<dbReference type="OrthoDB" id="385570at2157"/>
<feature type="transmembrane region" description="Helical" evidence="1">
    <location>
        <begin position="6"/>
        <end position="27"/>
    </location>
</feature>
<feature type="transmembrane region" description="Helical" evidence="1">
    <location>
        <begin position="67"/>
        <end position="88"/>
    </location>
</feature>
<dbReference type="STRING" id="190974.SAMN05216439_0600"/>
<evidence type="ECO:0000313" key="3">
    <source>
        <dbReference type="Proteomes" id="UP000199506"/>
    </source>
</evidence>
<feature type="transmembrane region" description="Helical" evidence="1">
    <location>
        <begin position="196"/>
        <end position="220"/>
    </location>
</feature>
<dbReference type="EMBL" id="FOAK01000001">
    <property type="protein sequence ID" value="SEK21513.1"/>
    <property type="molecule type" value="Genomic_DNA"/>
</dbReference>
<feature type="transmembrane region" description="Helical" evidence="1">
    <location>
        <begin position="161"/>
        <end position="184"/>
    </location>
</feature>
<evidence type="ECO:0000313" key="2">
    <source>
        <dbReference type="EMBL" id="SEK21513.1"/>
    </source>
</evidence>
<evidence type="ECO:0000256" key="1">
    <source>
        <dbReference type="SAM" id="Phobius"/>
    </source>
</evidence>